<keyword evidence="1" id="KW-0812">Transmembrane</keyword>
<evidence type="ECO:0000313" key="3">
    <source>
        <dbReference type="Proteomes" id="UP001595844"/>
    </source>
</evidence>
<dbReference type="EMBL" id="JBHSDL010000014">
    <property type="protein sequence ID" value="MFC4375993.1"/>
    <property type="molecule type" value="Genomic_DNA"/>
</dbReference>
<protein>
    <recommendedName>
        <fullName evidence="4">Amidotransferase</fullName>
    </recommendedName>
</protein>
<comment type="caution">
    <text evidence="2">The sequence shown here is derived from an EMBL/GenBank/DDBJ whole genome shotgun (WGS) entry which is preliminary data.</text>
</comment>
<organism evidence="2 3">
    <name type="scientific">Nocardia halotolerans</name>
    <dbReference type="NCBI Taxonomy" id="1755878"/>
    <lineage>
        <taxon>Bacteria</taxon>
        <taxon>Bacillati</taxon>
        <taxon>Actinomycetota</taxon>
        <taxon>Actinomycetes</taxon>
        <taxon>Mycobacteriales</taxon>
        <taxon>Nocardiaceae</taxon>
        <taxon>Nocardia</taxon>
    </lineage>
</organism>
<keyword evidence="3" id="KW-1185">Reference proteome</keyword>
<evidence type="ECO:0000313" key="2">
    <source>
        <dbReference type="EMBL" id="MFC4375993.1"/>
    </source>
</evidence>
<sequence>MSAVLLFALAGFLLGGAYTTWKNNRAMSIALIVAAVLAGLGGALWLE</sequence>
<accession>A0ABV8VN57</accession>
<name>A0ABV8VN57_9NOCA</name>
<evidence type="ECO:0008006" key="4">
    <source>
        <dbReference type="Google" id="ProtNLM"/>
    </source>
</evidence>
<gene>
    <name evidence="2" type="ORF">ACFO5K_17975</name>
</gene>
<proteinExistence type="predicted"/>
<feature type="transmembrane region" description="Helical" evidence="1">
    <location>
        <begin position="29"/>
        <end position="46"/>
    </location>
</feature>
<dbReference type="RefSeq" id="WP_378563589.1">
    <property type="nucleotide sequence ID" value="NZ_JBHSDL010000014.1"/>
</dbReference>
<reference evidence="3" key="1">
    <citation type="journal article" date="2019" name="Int. J. Syst. Evol. Microbiol.">
        <title>The Global Catalogue of Microorganisms (GCM) 10K type strain sequencing project: providing services to taxonomists for standard genome sequencing and annotation.</title>
        <authorList>
            <consortium name="The Broad Institute Genomics Platform"/>
            <consortium name="The Broad Institute Genome Sequencing Center for Infectious Disease"/>
            <person name="Wu L."/>
            <person name="Ma J."/>
        </authorList>
    </citation>
    <scope>NUCLEOTIDE SEQUENCE [LARGE SCALE GENOMIC DNA]</scope>
    <source>
        <strain evidence="3">IBRC-M 10490</strain>
    </source>
</reference>
<keyword evidence="1" id="KW-0472">Membrane</keyword>
<dbReference type="Proteomes" id="UP001595844">
    <property type="component" value="Unassembled WGS sequence"/>
</dbReference>
<keyword evidence="1" id="KW-1133">Transmembrane helix</keyword>
<evidence type="ECO:0000256" key="1">
    <source>
        <dbReference type="SAM" id="Phobius"/>
    </source>
</evidence>